<evidence type="ECO:0000313" key="2">
    <source>
        <dbReference type="Proteomes" id="UP000195129"/>
    </source>
</evidence>
<dbReference type="SUPFAM" id="SSF53474">
    <property type="entry name" value="alpha/beta-Hydrolases"/>
    <property type="match status" value="1"/>
</dbReference>
<comment type="caution">
    <text evidence="1">The sequence shown here is derived from an EMBL/GenBank/DDBJ whole genome shotgun (WGS) entry which is preliminary data.</text>
</comment>
<protein>
    <submittedName>
        <fullName evidence="1">Alpha/beta hydrolase</fullName>
    </submittedName>
</protein>
<organism evidence="1 2">
    <name type="scientific">Bacillus thuringiensis serovar yosoo</name>
    <dbReference type="NCBI Taxonomy" id="180848"/>
    <lineage>
        <taxon>Bacteria</taxon>
        <taxon>Bacillati</taxon>
        <taxon>Bacillota</taxon>
        <taxon>Bacilli</taxon>
        <taxon>Bacillales</taxon>
        <taxon>Bacillaceae</taxon>
        <taxon>Bacillus</taxon>
        <taxon>Bacillus cereus group</taxon>
    </lineage>
</organism>
<dbReference type="AlphaFoldDB" id="A0A9X6IBZ3"/>
<evidence type="ECO:0000313" key="1">
    <source>
        <dbReference type="EMBL" id="OTY51020.1"/>
    </source>
</evidence>
<sequence length="63" mass="7801">MKLPFYCLMGKYDYNTSFHAAKTYFDKIEADQKQFITFEKSAHYPQFEEKEKFYKWMCDTFIK</sequence>
<accession>A0A9X6IBZ3</accession>
<dbReference type="GO" id="GO:0016787">
    <property type="term" value="F:hydrolase activity"/>
    <property type="evidence" value="ECO:0007669"/>
    <property type="project" value="UniProtKB-KW"/>
</dbReference>
<dbReference type="Proteomes" id="UP000195129">
    <property type="component" value="Unassembled WGS sequence"/>
</dbReference>
<dbReference type="EMBL" id="NFDN01000077">
    <property type="protein sequence ID" value="OTY51020.1"/>
    <property type="molecule type" value="Genomic_DNA"/>
</dbReference>
<dbReference type="Gene3D" id="3.40.50.1820">
    <property type="entry name" value="alpha/beta hydrolase"/>
    <property type="match status" value="1"/>
</dbReference>
<name>A0A9X6IBZ3_BACTU</name>
<reference evidence="1 2" key="1">
    <citation type="submission" date="2016-10" db="EMBL/GenBank/DDBJ databases">
        <title>Comparative genomics of Bacillus thuringiensis reveals a path to pathogens against multiple invertebrate hosts.</title>
        <authorList>
            <person name="Zheng J."/>
            <person name="Gao Q."/>
            <person name="Liu H."/>
            <person name="Peng D."/>
            <person name="Ruan L."/>
            <person name="Sun M."/>
        </authorList>
    </citation>
    <scope>NUCLEOTIDE SEQUENCE [LARGE SCALE GENOMIC DNA]</scope>
    <source>
        <strain evidence="1">BGSC 4CA1</strain>
    </source>
</reference>
<keyword evidence="1" id="KW-0378">Hydrolase</keyword>
<dbReference type="InterPro" id="IPR029058">
    <property type="entry name" value="AB_hydrolase_fold"/>
</dbReference>
<gene>
    <name evidence="1" type="ORF">BK746_30375</name>
</gene>
<proteinExistence type="predicted"/>